<reference evidence="2 3" key="1">
    <citation type="submission" date="2024-07" db="EMBL/GenBank/DDBJ databases">
        <title>Section-level genome sequencing and comparative genomics of Aspergillus sections Usti and Cavernicolus.</title>
        <authorList>
            <consortium name="Lawrence Berkeley National Laboratory"/>
            <person name="Nybo J.L."/>
            <person name="Vesth T.C."/>
            <person name="Theobald S."/>
            <person name="Frisvad J.C."/>
            <person name="Larsen T.O."/>
            <person name="Kjaerboelling I."/>
            <person name="Rothschild-Mancinelli K."/>
            <person name="Lyhne E.K."/>
            <person name="Kogle M.E."/>
            <person name="Barry K."/>
            <person name="Clum A."/>
            <person name="Na H."/>
            <person name="Ledsgaard L."/>
            <person name="Lin J."/>
            <person name="Lipzen A."/>
            <person name="Kuo A."/>
            <person name="Riley R."/>
            <person name="Mondo S."/>
            <person name="Labutti K."/>
            <person name="Haridas S."/>
            <person name="Pangalinan J."/>
            <person name="Salamov A.A."/>
            <person name="Simmons B.A."/>
            <person name="Magnuson J.K."/>
            <person name="Chen J."/>
            <person name="Drula E."/>
            <person name="Henrissat B."/>
            <person name="Wiebenga A."/>
            <person name="Lubbers R.J."/>
            <person name="Gomes A.C."/>
            <person name="Makela M.R."/>
            <person name="Stajich J."/>
            <person name="Grigoriev I.V."/>
            <person name="Mortensen U.H."/>
            <person name="De Vries R.P."/>
            <person name="Baker S.E."/>
            <person name="Andersen M.R."/>
        </authorList>
    </citation>
    <scope>NUCLEOTIDE SEQUENCE [LARGE SCALE GENOMIC DNA]</scope>
    <source>
        <strain evidence="2 3">CBS 209.92</strain>
    </source>
</reference>
<keyword evidence="1" id="KW-1133">Transmembrane helix</keyword>
<organism evidence="2 3">
    <name type="scientific">Aspergillus keveii</name>
    <dbReference type="NCBI Taxonomy" id="714993"/>
    <lineage>
        <taxon>Eukaryota</taxon>
        <taxon>Fungi</taxon>
        <taxon>Dikarya</taxon>
        <taxon>Ascomycota</taxon>
        <taxon>Pezizomycotina</taxon>
        <taxon>Eurotiomycetes</taxon>
        <taxon>Eurotiomycetidae</taxon>
        <taxon>Eurotiales</taxon>
        <taxon>Aspergillaceae</taxon>
        <taxon>Aspergillus</taxon>
        <taxon>Aspergillus subgen. Nidulantes</taxon>
    </lineage>
</organism>
<evidence type="ECO:0000256" key="1">
    <source>
        <dbReference type="SAM" id="Phobius"/>
    </source>
</evidence>
<feature type="transmembrane region" description="Helical" evidence="1">
    <location>
        <begin position="91"/>
        <end position="112"/>
    </location>
</feature>
<comment type="caution">
    <text evidence="2">The sequence shown here is derived from an EMBL/GenBank/DDBJ whole genome shotgun (WGS) entry which is preliminary data.</text>
</comment>
<keyword evidence="1" id="KW-0472">Membrane</keyword>
<evidence type="ECO:0000313" key="3">
    <source>
        <dbReference type="Proteomes" id="UP001610563"/>
    </source>
</evidence>
<proteinExistence type="predicted"/>
<gene>
    <name evidence="2" type="ORF">BJX66DRAFT_320868</name>
</gene>
<sequence length="176" mass="18784">MPRGAECCYLGDGYCPAGETCCPDNTCAPVGGKCCYLNGGTCDAGEQCCHSGGCCAPADAECCLSDGFCPAGSKCSYWDEVCCPLEGVLRILILILVTMMMMMMTLTLTLTFPPTMTRMKILMSISRSPCTLRSSTGTTGCTTTLRSGSTSKLTSTWTLTRFHLLRHPSGPRQQPL</sequence>
<name>A0ABR4FGM7_9EURO</name>
<dbReference type="EMBL" id="JBFTWV010000470">
    <property type="protein sequence ID" value="KAL2782389.1"/>
    <property type="molecule type" value="Genomic_DNA"/>
</dbReference>
<accession>A0ABR4FGM7</accession>
<protein>
    <recommendedName>
        <fullName evidence="4">Granulins domain-containing protein</fullName>
    </recommendedName>
</protein>
<dbReference type="Proteomes" id="UP001610563">
    <property type="component" value="Unassembled WGS sequence"/>
</dbReference>
<keyword evidence="1" id="KW-0812">Transmembrane</keyword>
<evidence type="ECO:0008006" key="4">
    <source>
        <dbReference type="Google" id="ProtNLM"/>
    </source>
</evidence>
<keyword evidence="3" id="KW-1185">Reference proteome</keyword>
<evidence type="ECO:0000313" key="2">
    <source>
        <dbReference type="EMBL" id="KAL2782389.1"/>
    </source>
</evidence>